<dbReference type="Gene3D" id="1.10.150.130">
    <property type="match status" value="1"/>
</dbReference>
<gene>
    <name evidence="8" type="ORF">EV211_10254</name>
</gene>
<dbReference type="EMBL" id="SNXO01000002">
    <property type="protein sequence ID" value="TDP59812.1"/>
    <property type="molecule type" value="Genomic_DNA"/>
</dbReference>
<keyword evidence="5" id="KW-1133">Transmembrane helix</keyword>
<keyword evidence="5" id="KW-0472">Membrane</keyword>
<dbReference type="AlphaFoldDB" id="A0A4V3CSA6"/>
<accession>A0A4V3CSA6</accession>
<dbReference type="InterPro" id="IPR002104">
    <property type="entry name" value="Integrase_catalytic"/>
</dbReference>
<dbReference type="GO" id="GO:0006310">
    <property type="term" value="P:DNA recombination"/>
    <property type="evidence" value="ECO:0007669"/>
    <property type="project" value="UniProtKB-KW"/>
</dbReference>
<dbReference type="RefSeq" id="WP_133527514.1">
    <property type="nucleotide sequence ID" value="NZ_SNXO01000002.1"/>
</dbReference>
<organism evidence="8 9">
    <name type="scientific">Aminicella lysinilytica</name>
    <dbReference type="NCBI Taxonomy" id="433323"/>
    <lineage>
        <taxon>Bacteria</taxon>
        <taxon>Bacillati</taxon>
        <taxon>Bacillota</taxon>
        <taxon>Clostridia</taxon>
        <taxon>Peptostreptococcales</taxon>
        <taxon>Anaerovoracaceae</taxon>
        <taxon>Aminicella</taxon>
    </lineage>
</organism>
<dbReference type="InterPro" id="IPR044068">
    <property type="entry name" value="CB"/>
</dbReference>
<dbReference type="SUPFAM" id="SSF56349">
    <property type="entry name" value="DNA breaking-rejoining enzymes"/>
    <property type="match status" value="1"/>
</dbReference>
<evidence type="ECO:0000313" key="9">
    <source>
        <dbReference type="Proteomes" id="UP000295500"/>
    </source>
</evidence>
<evidence type="ECO:0000259" key="7">
    <source>
        <dbReference type="PROSITE" id="PS51900"/>
    </source>
</evidence>
<dbReference type="InterPro" id="IPR010998">
    <property type="entry name" value="Integrase_recombinase_N"/>
</dbReference>
<dbReference type="Gene3D" id="1.10.443.10">
    <property type="entry name" value="Intergrase catalytic core"/>
    <property type="match status" value="1"/>
</dbReference>
<reference evidence="8 9" key="1">
    <citation type="submission" date="2019-03" db="EMBL/GenBank/DDBJ databases">
        <title>Genomic Encyclopedia of Type Strains, Phase IV (KMG-IV): sequencing the most valuable type-strain genomes for metagenomic binning, comparative biology and taxonomic classification.</title>
        <authorList>
            <person name="Goeker M."/>
        </authorList>
    </citation>
    <scope>NUCLEOTIDE SEQUENCE [LARGE SCALE GENOMIC DNA]</scope>
    <source>
        <strain evidence="8 9">DSM 28287</strain>
    </source>
</reference>
<comment type="caution">
    <text evidence="8">The sequence shown here is derived from an EMBL/GenBank/DDBJ whole genome shotgun (WGS) entry which is preliminary data.</text>
</comment>
<dbReference type="PANTHER" id="PTHR30349:SF41">
    <property type="entry name" value="INTEGRASE_RECOMBINASE PROTEIN MJ0367-RELATED"/>
    <property type="match status" value="1"/>
</dbReference>
<evidence type="ECO:0000256" key="4">
    <source>
        <dbReference type="PROSITE-ProRule" id="PRU01248"/>
    </source>
</evidence>
<dbReference type="InterPro" id="IPR050090">
    <property type="entry name" value="Tyrosine_recombinase_XerCD"/>
</dbReference>
<evidence type="ECO:0000256" key="3">
    <source>
        <dbReference type="ARBA" id="ARBA00023172"/>
    </source>
</evidence>
<dbReference type="CDD" id="cd01189">
    <property type="entry name" value="INT_ICEBs1_C_like"/>
    <property type="match status" value="1"/>
</dbReference>
<dbReference type="InterPro" id="IPR011010">
    <property type="entry name" value="DNA_brk_join_enz"/>
</dbReference>
<protein>
    <submittedName>
        <fullName evidence="8">Site-specific recombinase XerD</fullName>
    </submittedName>
</protein>
<dbReference type="PROSITE" id="PS51900">
    <property type="entry name" value="CB"/>
    <property type="match status" value="1"/>
</dbReference>
<dbReference type="GO" id="GO:0015074">
    <property type="term" value="P:DNA integration"/>
    <property type="evidence" value="ECO:0007669"/>
    <property type="project" value="InterPro"/>
</dbReference>
<evidence type="ECO:0000256" key="2">
    <source>
        <dbReference type="ARBA" id="ARBA00023125"/>
    </source>
</evidence>
<feature type="domain" description="Tyr recombinase" evidence="6">
    <location>
        <begin position="182"/>
        <end position="381"/>
    </location>
</feature>
<dbReference type="PANTHER" id="PTHR30349">
    <property type="entry name" value="PHAGE INTEGRASE-RELATED"/>
    <property type="match status" value="1"/>
</dbReference>
<dbReference type="InterPro" id="IPR013762">
    <property type="entry name" value="Integrase-like_cat_sf"/>
</dbReference>
<keyword evidence="2 4" id="KW-0238">DNA-binding</keyword>
<dbReference type="Proteomes" id="UP000295500">
    <property type="component" value="Unassembled WGS sequence"/>
</dbReference>
<keyword evidence="9" id="KW-1185">Reference proteome</keyword>
<keyword evidence="5" id="KW-0812">Transmembrane</keyword>
<evidence type="ECO:0000256" key="5">
    <source>
        <dbReference type="SAM" id="Phobius"/>
    </source>
</evidence>
<evidence type="ECO:0000313" key="8">
    <source>
        <dbReference type="EMBL" id="TDP59812.1"/>
    </source>
</evidence>
<dbReference type="OrthoDB" id="9785687at2"/>
<proteinExistence type="inferred from homology"/>
<name>A0A4V3CSA6_9FIRM</name>
<dbReference type="GO" id="GO:0003677">
    <property type="term" value="F:DNA binding"/>
    <property type="evidence" value="ECO:0007669"/>
    <property type="project" value="UniProtKB-UniRule"/>
</dbReference>
<comment type="similarity">
    <text evidence="1">Belongs to the 'phage' integrase family.</text>
</comment>
<dbReference type="Pfam" id="PF00589">
    <property type="entry name" value="Phage_integrase"/>
    <property type="match status" value="1"/>
</dbReference>
<evidence type="ECO:0000256" key="1">
    <source>
        <dbReference type="ARBA" id="ARBA00008857"/>
    </source>
</evidence>
<feature type="domain" description="Core-binding (CB)" evidence="7">
    <location>
        <begin position="61"/>
        <end position="154"/>
    </location>
</feature>
<feature type="transmembrane region" description="Helical" evidence="5">
    <location>
        <begin position="149"/>
        <end position="168"/>
    </location>
</feature>
<keyword evidence="3" id="KW-0233">DNA recombination</keyword>
<sequence>MARKTNCTVHGKDMYRLRAQIGRDLNGTPINKNFYGDSKRDAEKKRDKYIAEHENTQADINETLGRLAEYYTYQVLRVDNLAPSTIELYEQQYREKLKDAEMTIKPIKNITVAMLQKFFNDLSIGKRDGKDLNVSKSSIKALSKYMKKLFSYLYAAGYCQNLMLYVVIPKLEAADPSSEIESNIEVFSDNEVKAILEAPNRKHFLFLMALSTGLRIGELLALEYDDLRDDCVVVSKQLNSHYKILEDGSRELETTIKKVKSSSSNRSVPLPASVLRELEEYRNWHQTEMMQNGYRTTYLFTSDTGKIIYASNVRRAWMRHLKSCGIEYRKFHSCRATYCTMLCRQGIPLETAYKLMGHSDINVTAQFYRYVGTSEMKEAAQSIDEKFII</sequence>
<evidence type="ECO:0000259" key="6">
    <source>
        <dbReference type="PROSITE" id="PS51898"/>
    </source>
</evidence>
<dbReference type="PROSITE" id="PS51898">
    <property type="entry name" value="TYR_RECOMBINASE"/>
    <property type="match status" value="1"/>
</dbReference>